<evidence type="ECO:0000313" key="17">
    <source>
        <dbReference type="EMBL" id="KAF7440004.1"/>
    </source>
</evidence>
<evidence type="ECO:0000256" key="6">
    <source>
        <dbReference type="ARBA" id="ARBA00022617"/>
    </source>
</evidence>
<evidence type="ECO:0000256" key="13">
    <source>
        <dbReference type="ARBA" id="ARBA00023136"/>
    </source>
</evidence>
<dbReference type="VEuPathDB" id="FungiDB:PC9H_000345"/>
<evidence type="ECO:0000256" key="8">
    <source>
        <dbReference type="ARBA" id="ARBA00022824"/>
    </source>
</evidence>
<accession>A0A8H7A3D2</accession>
<dbReference type="GeneID" id="59370186"/>
<dbReference type="InterPro" id="IPR036396">
    <property type="entry name" value="Cyt_P450_sf"/>
</dbReference>
<dbReference type="InterPro" id="IPR002401">
    <property type="entry name" value="Cyt_P450_E_grp-I"/>
</dbReference>
<keyword evidence="13 16" id="KW-0472">Membrane</keyword>
<evidence type="ECO:0000256" key="10">
    <source>
        <dbReference type="ARBA" id="ARBA00023002"/>
    </source>
</evidence>
<sequence>MLTHIIKTLASFVFSRGVLALCFTAASLHVVRWYQLRKKMPPGPLGLPFIGNSHQVPAVKPWRKFQAWNEHYGPVVSLFLGSTPVVVLGTPQAAWDLLDKRSDIYSSRPRFIMGGEILSDNKRGLMLPYGEEWRKWRKILHSGFHARKSDEYQPIQSLESKIMMHQILTEPKGYERHIQRYAASVVTSVTYGKRIDSVDEWVVRENMRAMDCALHLYSIPGKYIVESMPWLLNLPLCLQWFRKAPEAQRQRDVKFLMHLYDEVKTRMDEGTIADCLTSQTISISEKNGWDVLDVAYAVSSPFGAGIETTAGTLSVFFLAMLHYPETMKKAQQEIDSVIGPERMPEFEHKDSLPYVNALINETLRWRPVAALGGSPHAVTSDDEYRGMYIPKGSTVFANLAGIMHDPGTFPDPDNFRPERFLETNDPRLKDFTVPFGFGRRICPGMHLARNSVFMNITRILWAFNILPKKDSQNREILPDRWDFSNGFNSRPISFECRIEPRSDKVVKCIEREAEMARSSFYSQ</sequence>
<dbReference type="InterPro" id="IPR017972">
    <property type="entry name" value="Cyt_P450_CS"/>
</dbReference>
<dbReference type="PRINTS" id="PR00385">
    <property type="entry name" value="P450"/>
</dbReference>
<organism evidence="17 18">
    <name type="scientific">Pleurotus ostreatus</name>
    <name type="common">Oyster mushroom</name>
    <name type="synonym">White-rot fungus</name>
    <dbReference type="NCBI Taxonomy" id="5322"/>
    <lineage>
        <taxon>Eukaryota</taxon>
        <taxon>Fungi</taxon>
        <taxon>Dikarya</taxon>
        <taxon>Basidiomycota</taxon>
        <taxon>Agaricomycotina</taxon>
        <taxon>Agaricomycetes</taxon>
        <taxon>Agaricomycetidae</taxon>
        <taxon>Agaricales</taxon>
        <taxon>Pleurotineae</taxon>
        <taxon>Pleurotaceae</taxon>
        <taxon>Pleurotus</taxon>
    </lineage>
</organism>
<gene>
    <name evidence="17" type="ORF">PC9H_000345</name>
</gene>
<keyword evidence="18" id="KW-1185">Reference proteome</keyword>
<dbReference type="AlphaFoldDB" id="A0A8H7A3D2"/>
<dbReference type="GO" id="GO:0004497">
    <property type="term" value="F:monooxygenase activity"/>
    <property type="evidence" value="ECO:0007669"/>
    <property type="project" value="UniProtKB-KW"/>
</dbReference>
<evidence type="ECO:0000256" key="3">
    <source>
        <dbReference type="ARBA" id="ARBA00004406"/>
    </source>
</evidence>
<dbReference type="RefSeq" id="XP_036635848.1">
    <property type="nucleotide sequence ID" value="XM_036770003.1"/>
</dbReference>
<protein>
    <recommendedName>
        <fullName evidence="19">Cytochrome P450</fullName>
    </recommendedName>
</protein>
<dbReference type="GO" id="GO:0005506">
    <property type="term" value="F:iron ion binding"/>
    <property type="evidence" value="ECO:0007669"/>
    <property type="project" value="InterPro"/>
</dbReference>
<comment type="subcellular location">
    <subcellularLocation>
        <location evidence="3">Endoplasmic reticulum membrane</location>
        <topology evidence="3">Peripheral membrane protein</topology>
    </subcellularLocation>
    <subcellularLocation>
        <location evidence="2">Microsome membrane</location>
        <topology evidence="2">Peripheral membrane protein</topology>
    </subcellularLocation>
</comment>
<evidence type="ECO:0000256" key="4">
    <source>
        <dbReference type="ARBA" id="ARBA00005179"/>
    </source>
</evidence>
<evidence type="ECO:0000256" key="15">
    <source>
        <dbReference type="RuleBase" id="RU000461"/>
    </source>
</evidence>
<feature type="binding site" description="axial binding residue" evidence="14">
    <location>
        <position position="442"/>
    </location>
    <ligand>
        <name>heme</name>
        <dbReference type="ChEBI" id="CHEBI:30413"/>
    </ligand>
    <ligandPart>
        <name>Fe</name>
        <dbReference type="ChEBI" id="CHEBI:18248"/>
    </ligandPart>
</feature>
<comment type="similarity">
    <text evidence="5 15">Belongs to the cytochrome P450 family.</text>
</comment>
<dbReference type="Proteomes" id="UP000623687">
    <property type="component" value="Unassembled WGS sequence"/>
</dbReference>
<feature type="transmembrane region" description="Helical" evidence="16">
    <location>
        <begin position="12"/>
        <end position="31"/>
    </location>
</feature>
<evidence type="ECO:0000256" key="11">
    <source>
        <dbReference type="ARBA" id="ARBA00023004"/>
    </source>
</evidence>
<dbReference type="SUPFAM" id="SSF48264">
    <property type="entry name" value="Cytochrome P450"/>
    <property type="match status" value="1"/>
</dbReference>
<keyword evidence="8" id="KW-0256">Endoplasmic reticulum</keyword>
<dbReference type="PANTHER" id="PTHR46300">
    <property type="entry name" value="P450, PUTATIVE (EUROFUNG)-RELATED-RELATED"/>
    <property type="match status" value="1"/>
</dbReference>
<evidence type="ECO:0000313" key="18">
    <source>
        <dbReference type="Proteomes" id="UP000623687"/>
    </source>
</evidence>
<dbReference type="GO" id="GO:0020037">
    <property type="term" value="F:heme binding"/>
    <property type="evidence" value="ECO:0007669"/>
    <property type="project" value="InterPro"/>
</dbReference>
<dbReference type="PANTHER" id="PTHR46300:SF4">
    <property type="entry name" value="CYTOCHROME P450 98A3"/>
    <property type="match status" value="1"/>
</dbReference>
<dbReference type="GO" id="GO:0005789">
    <property type="term" value="C:endoplasmic reticulum membrane"/>
    <property type="evidence" value="ECO:0007669"/>
    <property type="project" value="UniProtKB-SubCell"/>
</dbReference>
<evidence type="ECO:0000256" key="16">
    <source>
        <dbReference type="SAM" id="Phobius"/>
    </source>
</evidence>
<keyword evidence="9" id="KW-0492">Microsome</keyword>
<dbReference type="PRINTS" id="PR00463">
    <property type="entry name" value="EP450I"/>
</dbReference>
<comment type="caution">
    <text evidence="17">The sequence shown here is derived from an EMBL/GenBank/DDBJ whole genome shotgun (WGS) entry which is preliminary data.</text>
</comment>
<evidence type="ECO:0000256" key="5">
    <source>
        <dbReference type="ARBA" id="ARBA00010617"/>
    </source>
</evidence>
<dbReference type="Gene3D" id="1.10.630.10">
    <property type="entry name" value="Cytochrome P450"/>
    <property type="match status" value="1"/>
</dbReference>
<evidence type="ECO:0000256" key="9">
    <source>
        <dbReference type="ARBA" id="ARBA00022848"/>
    </source>
</evidence>
<dbReference type="Pfam" id="PF00067">
    <property type="entry name" value="p450"/>
    <property type="match status" value="1"/>
</dbReference>
<dbReference type="CDD" id="cd11065">
    <property type="entry name" value="CYP64-like"/>
    <property type="match status" value="1"/>
</dbReference>
<keyword evidence="12 15" id="KW-0503">Monooxygenase</keyword>
<evidence type="ECO:0000256" key="1">
    <source>
        <dbReference type="ARBA" id="ARBA00001971"/>
    </source>
</evidence>
<dbReference type="PROSITE" id="PS00086">
    <property type="entry name" value="CYTOCHROME_P450"/>
    <property type="match status" value="1"/>
</dbReference>
<dbReference type="FunFam" id="1.10.630.10:FF:000238">
    <property type="entry name" value="Cytochrome P450 2A6"/>
    <property type="match status" value="1"/>
</dbReference>
<dbReference type="OrthoDB" id="1055148at2759"/>
<comment type="cofactor">
    <cofactor evidence="1 14">
        <name>heme</name>
        <dbReference type="ChEBI" id="CHEBI:30413"/>
    </cofactor>
</comment>
<evidence type="ECO:0000256" key="7">
    <source>
        <dbReference type="ARBA" id="ARBA00022723"/>
    </source>
</evidence>
<evidence type="ECO:0000256" key="2">
    <source>
        <dbReference type="ARBA" id="ARBA00004174"/>
    </source>
</evidence>
<dbReference type="InterPro" id="IPR050364">
    <property type="entry name" value="Cytochrome_P450_fung"/>
</dbReference>
<dbReference type="InterPro" id="IPR001128">
    <property type="entry name" value="Cyt_P450"/>
</dbReference>
<reference evidence="17" key="1">
    <citation type="submission" date="2019-07" db="EMBL/GenBank/DDBJ databases">
        <authorList>
            <person name="Palmer J.M."/>
        </authorList>
    </citation>
    <scope>NUCLEOTIDE SEQUENCE</scope>
    <source>
        <strain evidence="17">PC9</strain>
    </source>
</reference>
<keyword evidence="7 14" id="KW-0479">Metal-binding</keyword>
<proteinExistence type="inferred from homology"/>
<dbReference type="EMBL" id="JACETU010000001">
    <property type="protein sequence ID" value="KAF7440004.1"/>
    <property type="molecule type" value="Genomic_DNA"/>
</dbReference>
<name>A0A8H7A3D2_PLEOS</name>
<evidence type="ECO:0008006" key="19">
    <source>
        <dbReference type="Google" id="ProtNLM"/>
    </source>
</evidence>
<keyword evidence="10 15" id="KW-0560">Oxidoreductase</keyword>
<keyword evidence="11 14" id="KW-0408">Iron</keyword>
<keyword evidence="6 14" id="KW-0349">Heme</keyword>
<evidence type="ECO:0000256" key="12">
    <source>
        <dbReference type="ARBA" id="ARBA00023033"/>
    </source>
</evidence>
<keyword evidence="16" id="KW-1133">Transmembrane helix</keyword>
<evidence type="ECO:0000256" key="14">
    <source>
        <dbReference type="PIRSR" id="PIRSR602401-1"/>
    </source>
</evidence>
<dbReference type="GO" id="GO:0016705">
    <property type="term" value="F:oxidoreductase activity, acting on paired donors, with incorporation or reduction of molecular oxygen"/>
    <property type="evidence" value="ECO:0007669"/>
    <property type="project" value="InterPro"/>
</dbReference>
<keyword evidence="16" id="KW-0812">Transmembrane</keyword>
<comment type="pathway">
    <text evidence="4">Secondary metabolite biosynthesis.</text>
</comment>